<keyword evidence="11" id="KW-1185">Reference proteome</keyword>
<reference evidence="10 11" key="1">
    <citation type="submission" date="2019-10" db="EMBL/GenBank/DDBJ databases">
        <authorList>
            <person name="Palmer J.M."/>
        </authorList>
    </citation>
    <scope>NUCLEOTIDE SEQUENCE [LARGE SCALE GENOMIC DNA]</scope>
    <source>
        <strain evidence="10 11">TWF696</strain>
    </source>
</reference>
<dbReference type="InterPro" id="IPR018095">
    <property type="entry name" value="Thymidylate_kin_CS"/>
</dbReference>
<evidence type="ECO:0000313" key="10">
    <source>
        <dbReference type="EMBL" id="KAK6347114.1"/>
    </source>
</evidence>
<dbReference type="EMBL" id="JAVHNQ010000005">
    <property type="protein sequence ID" value="KAK6347114.1"/>
    <property type="molecule type" value="Genomic_DNA"/>
</dbReference>
<dbReference type="InterPro" id="IPR027417">
    <property type="entry name" value="P-loop_NTPase"/>
</dbReference>
<dbReference type="AlphaFoldDB" id="A0AAV9UUS1"/>
<comment type="pathway">
    <text evidence="1">Pyrimidine metabolism; dTTP biosynthesis.</text>
</comment>
<dbReference type="EC" id="2.7.4.9" evidence="3"/>
<evidence type="ECO:0000256" key="3">
    <source>
        <dbReference type="ARBA" id="ARBA00012980"/>
    </source>
</evidence>
<dbReference type="PANTHER" id="PTHR10344">
    <property type="entry name" value="THYMIDYLATE KINASE"/>
    <property type="match status" value="1"/>
</dbReference>
<dbReference type="GO" id="GO:0005829">
    <property type="term" value="C:cytosol"/>
    <property type="evidence" value="ECO:0007669"/>
    <property type="project" value="TreeGrafter"/>
</dbReference>
<dbReference type="GO" id="GO:0004550">
    <property type="term" value="F:nucleoside diphosphate kinase activity"/>
    <property type="evidence" value="ECO:0007669"/>
    <property type="project" value="TreeGrafter"/>
</dbReference>
<dbReference type="GO" id="GO:0005634">
    <property type="term" value="C:nucleus"/>
    <property type="evidence" value="ECO:0007669"/>
    <property type="project" value="TreeGrafter"/>
</dbReference>
<protein>
    <recommendedName>
        <fullName evidence="3">dTMP kinase</fullName>
        <ecNumber evidence="3">2.7.4.9</ecNumber>
    </recommendedName>
</protein>
<dbReference type="InterPro" id="IPR039430">
    <property type="entry name" value="Thymidylate_kin-like_dom"/>
</dbReference>
<evidence type="ECO:0000313" key="11">
    <source>
        <dbReference type="Proteomes" id="UP001375240"/>
    </source>
</evidence>
<dbReference type="GO" id="GO:0006227">
    <property type="term" value="P:dUDP biosynthetic process"/>
    <property type="evidence" value="ECO:0007669"/>
    <property type="project" value="TreeGrafter"/>
</dbReference>
<dbReference type="Proteomes" id="UP001375240">
    <property type="component" value="Unassembled WGS sequence"/>
</dbReference>
<name>A0AAV9UUS1_9PEZI</name>
<accession>A0AAV9UUS1</accession>
<dbReference type="GO" id="GO:0006233">
    <property type="term" value="P:dTDP biosynthetic process"/>
    <property type="evidence" value="ECO:0007669"/>
    <property type="project" value="InterPro"/>
</dbReference>
<dbReference type="GO" id="GO:0005524">
    <property type="term" value="F:ATP binding"/>
    <property type="evidence" value="ECO:0007669"/>
    <property type="project" value="UniProtKB-KW"/>
</dbReference>
<dbReference type="GO" id="GO:0004798">
    <property type="term" value="F:dTMP kinase activity"/>
    <property type="evidence" value="ECO:0007669"/>
    <property type="project" value="UniProtKB-EC"/>
</dbReference>
<comment type="caution">
    <text evidence="10">The sequence shown here is derived from an EMBL/GenBank/DDBJ whole genome shotgun (WGS) entry which is preliminary data.</text>
</comment>
<dbReference type="PROSITE" id="PS01331">
    <property type="entry name" value="THYMIDYLATE_KINASE"/>
    <property type="match status" value="1"/>
</dbReference>
<feature type="domain" description="Thymidylate kinase-like" evidence="9">
    <location>
        <begin position="1"/>
        <end position="149"/>
    </location>
</feature>
<keyword evidence="8" id="KW-0067">ATP-binding</keyword>
<keyword evidence="4" id="KW-0808">Transferase</keyword>
<evidence type="ECO:0000256" key="1">
    <source>
        <dbReference type="ARBA" id="ARBA00004992"/>
    </source>
</evidence>
<dbReference type="SUPFAM" id="SSF52540">
    <property type="entry name" value="P-loop containing nucleoside triphosphate hydrolases"/>
    <property type="match status" value="1"/>
</dbReference>
<evidence type="ECO:0000256" key="4">
    <source>
        <dbReference type="ARBA" id="ARBA00022679"/>
    </source>
</evidence>
<sequence length="172" mass="19173">MINSYLQSATTLDDRTIHLLFSANRWEQRNHLLTLLSAGTTVLLDRYIYSGIVFSAAKPHPTPSPPHGPLSTAWCRAPDVGLPRPDIVIFLDISQDAAAARGGFGAERYEQTDMQTRVRALFEELRGDERDKDDWWVVDASGTVEEVAAAVWAGVQEGIKRAKERPEVRAIE</sequence>
<organism evidence="10 11">
    <name type="scientific">Orbilia brochopaga</name>
    <dbReference type="NCBI Taxonomy" id="3140254"/>
    <lineage>
        <taxon>Eukaryota</taxon>
        <taxon>Fungi</taxon>
        <taxon>Dikarya</taxon>
        <taxon>Ascomycota</taxon>
        <taxon>Pezizomycotina</taxon>
        <taxon>Orbiliomycetes</taxon>
        <taxon>Orbiliales</taxon>
        <taxon>Orbiliaceae</taxon>
        <taxon>Orbilia</taxon>
    </lineage>
</organism>
<evidence type="ECO:0000256" key="2">
    <source>
        <dbReference type="ARBA" id="ARBA00009776"/>
    </source>
</evidence>
<keyword evidence="5" id="KW-0545">Nucleotide biosynthesis</keyword>
<evidence type="ECO:0000259" key="9">
    <source>
        <dbReference type="Pfam" id="PF02223"/>
    </source>
</evidence>
<keyword evidence="7 10" id="KW-0418">Kinase</keyword>
<keyword evidence="6" id="KW-0547">Nucleotide-binding</keyword>
<comment type="similarity">
    <text evidence="2">Belongs to the thymidylate kinase family.</text>
</comment>
<evidence type="ECO:0000256" key="6">
    <source>
        <dbReference type="ARBA" id="ARBA00022741"/>
    </source>
</evidence>
<dbReference type="Gene3D" id="3.40.50.300">
    <property type="entry name" value="P-loop containing nucleotide triphosphate hydrolases"/>
    <property type="match status" value="1"/>
</dbReference>
<evidence type="ECO:0000256" key="7">
    <source>
        <dbReference type="ARBA" id="ARBA00022777"/>
    </source>
</evidence>
<proteinExistence type="inferred from homology"/>
<gene>
    <name evidence="10" type="primary">CDC8</name>
    <name evidence="10" type="ORF">TWF696_007193</name>
</gene>
<evidence type="ECO:0000256" key="8">
    <source>
        <dbReference type="ARBA" id="ARBA00022840"/>
    </source>
</evidence>
<evidence type="ECO:0000256" key="5">
    <source>
        <dbReference type="ARBA" id="ARBA00022727"/>
    </source>
</evidence>
<dbReference type="PANTHER" id="PTHR10344:SF1">
    <property type="entry name" value="THYMIDYLATE KINASE"/>
    <property type="match status" value="1"/>
</dbReference>
<dbReference type="Pfam" id="PF02223">
    <property type="entry name" value="Thymidylate_kin"/>
    <property type="match status" value="1"/>
</dbReference>
<dbReference type="GO" id="GO:0006235">
    <property type="term" value="P:dTTP biosynthetic process"/>
    <property type="evidence" value="ECO:0007669"/>
    <property type="project" value="TreeGrafter"/>
</dbReference>